<organism evidence="5 6">
    <name type="scientific">Candidatus Magnetominusculus xianensis</name>
    <dbReference type="NCBI Taxonomy" id="1748249"/>
    <lineage>
        <taxon>Bacteria</taxon>
        <taxon>Pseudomonadati</taxon>
        <taxon>Nitrospirota</taxon>
        <taxon>Nitrospiria</taxon>
        <taxon>Nitrospirales</taxon>
        <taxon>Nitrospiraceae</taxon>
        <taxon>Candidatus Magnetominusculus</taxon>
    </lineage>
</organism>
<evidence type="ECO:0000256" key="1">
    <source>
        <dbReference type="ARBA" id="ARBA00001964"/>
    </source>
</evidence>
<protein>
    <submittedName>
        <fullName evidence="5">Transketolase</fullName>
        <ecNumber evidence="5">2.2.1.1</ecNumber>
    </submittedName>
</protein>
<sequence>MTADISSLKNKSYELRKMVLDMCIKAETGHVTSSLSSVDIMVALYYGGILKYDPENPHWADRDRFILSKGQASPLLYTVLADAGFFDPSELDRFAQRDGIFGVHLQWDVPGVELTSGSLGHGFGVAAGIALGAMMDKDLFMVFTLLGDGECYEGSIWETAMFAAHNNLNNLVAIVDRNYLCVTDFTENIVALEPMEDKWRACGWNVKRVNGHSIKDILEALAFVRSRRSHKPLVLIADTVKGEGIDCLTNDPIWHGQAPKGKDAEAARVCLLMRQNDE</sequence>
<dbReference type="PANTHER" id="PTHR47514">
    <property type="entry name" value="TRANSKETOLASE N-TERMINAL SECTION-RELATED"/>
    <property type="match status" value="1"/>
</dbReference>
<accession>A0ABR5SIL6</accession>
<dbReference type="EMBL" id="LNQR01000020">
    <property type="protein sequence ID" value="KWT92779.1"/>
    <property type="molecule type" value="Genomic_DNA"/>
</dbReference>
<dbReference type="Pfam" id="PF00456">
    <property type="entry name" value="Transketolase_N"/>
    <property type="match status" value="1"/>
</dbReference>
<keyword evidence="3" id="KW-0786">Thiamine pyrophosphate</keyword>
<dbReference type="InterPro" id="IPR029061">
    <property type="entry name" value="THDP-binding"/>
</dbReference>
<comment type="similarity">
    <text evidence="2">Belongs to the transketolase family.</text>
</comment>
<evidence type="ECO:0000256" key="3">
    <source>
        <dbReference type="ARBA" id="ARBA00023052"/>
    </source>
</evidence>
<dbReference type="PANTHER" id="PTHR47514:SF1">
    <property type="entry name" value="TRANSKETOLASE N-TERMINAL SECTION-RELATED"/>
    <property type="match status" value="1"/>
</dbReference>
<dbReference type="RefSeq" id="WP_236861451.1">
    <property type="nucleotide sequence ID" value="NZ_LNQR01000020.1"/>
</dbReference>
<dbReference type="Proteomes" id="UP000060487">
    <property type="component" value="Unassembled WGS sequence"/>
</dbReference>
<keyword evidence="6" id="KW-1185">Reference proteome</keyword>
<gene>
    <name evidence="5" type="ORF">ASN18_0484</name>
</gene>
<name>A0ABR5SIL6_9BACT</name>
<evidence type="ECO:0000259" key="4">
    <source>
        <dbReference type="Pfam" id="PF00456"/>
    </source>
</evidence>
<dbReference type="Gene3D" id="3.40.50.970">
    <property type="match status" value="1"/>
</dbReference>
<evidence type="ECO:0000313" key="6">
    <source>
        <dbReference type="Proteomes" id="UP000060487"/>
    </source>
</evidence>
<keyword evidence="5" id="KW-0808">Transferase</keyword>
<comment type="cofactor">
    <cofactor evidence="1">
        <name>thiamine diphosphate</name>
        <dbReference type="ChEBI" id="CHEBI:58937"/>
    </cofactor>
</comment>
<dbReference type="EC" id="2.2.1.1" evidence="5"/>
<proteinExistence type="inferred from homology"/>
<dbReference type="InterPro" id="IPR005474">
    <property type="entry name" value="Transketolase_N"/>
</dbReference>
<feature type="domain" description="Transketolase N-terminal" evidence="4">
    <location>
        <begin position="14"/>
        <end position="269"/>
    </location>
</feature>
<reference evidence="5 6" key="1">
    <citation type="submission" date="2015-11" db="EMBL/GenBank/DDBJ databases">
        <authorList>
            <person name="Lin W."/>
        </authorList>
    </citation>
    <scope>NUCLEOTIDE SEQUENCE [LARGE SCALE GENOMIC DNA]</scope>
    <source>
        <strain evidence="5 6">HCH-1</strain>
    </source>
</reference>
<dbReference type="CDD" id="cd02012">
    <property type="entry name" value="TPP_TK"/>
    <property type="match status" value="1"/>
</dbReference>
<evidence type="ECO:0000313" key="5">
    <source>
        <dbReference type="EMBL" id="KWT92779.1"/>
    </source>
</evidence>
<dbReference type="SUPFAM" id="SSF52518">
    <property type="entry name" value="Thiamin diphosphate-binding fold (THDP-binding)"/>
    <property type="match status" value="1"/>
</dbReference>
<dbReference type="GO" id="GO:0004802">
    <property type="term" value="F:transketolase activity"/>
    <property type="evidence" value="ECO:0007669"/>
    <property type="project" value="UniProtKB-EC"/>
</dbReference>
<evidence type="ECO:0000256" key="2">
    <source>
        <dbReference type="ARBA" id="ARBA00007131"/>
    </source>
</evidence>
<comment type="caution">
    <text evidence="5">The sequence shown here is derived from an EMBL/GenBank/DDBJ whole genome shotgun (WGS) entry which is preliminary data.</text>
</comment>